<feature type="domain" description="CdaR GGDEF-like" evidence="4">
    <location>
        <begin position="182"/>
        <end position="281"/>
    </location>
</feature>
<dbReference type="InterPro" id="IPR041522">
    <property type="entry name" value="CdaR_GGDEF"/>
</dbReference>
<evidence type="ECO:0000313" key="5">
    <source>
        <dbReference type="EMBL" id="XBX80497.1"/>
    </source>
</evidence>
<protein>
    <submittedName>
        <fullName evidence="5">Helix-turn-helix domain-containing protein</fullName>
    </submittedName>
</protein>
<organism evidence="5">
    <name type="scientific">Microbacterium sp. A8/3-1</name>
    <dbReference type="NCBI Taxonomy" id="3160749"/>
    <lineage>
        <taxon>Bacteria</taxon>
        <taxon>Bacillati</taxon>
        <taxon>Actinomycetota</taxon>
        <taxon>Actinomycetes</taxon>
        <taxon>Micrococcales</taxon>
        <taxon>Microbacteriaceae</taxon>
        <taxon>Microbacterium</taxon>
    </lineage>
</organism>
<feature type="domain" description="RsbT co-antagonist protein RsbRD N-terminal" evidence="3">
    <location>
        <begin position="28"/>
        <end position="161"/>
    </location>
</feature>
<dbReference type="RefSeq" id="WP_350353298.1">
    <property type="nucleotide sequence ID" value="NZ_CP158357.1"/>
</dbReference>
<evidence type="ECO:0000259" key="2">
    <source>
        <dbReference type="Pfam" id="PF13556"/>
    </source>
</evidence>
<dbReference type="InterPro" id="IPR051448">
    <property type="entry name" value="CdaR-like_regulators"/>
</dbReference>
<gene>
    <name evidence="5" type="ORF">ABS642_10510</name>
</gene>
<dbReference type="AlphaFoldDB" id="A0AAU7W3Z7"/>
<dbReference type="InterPro" id="IPR025751">
    <property type="entry name" value="RsbRD_N_dom"/>
</dbReference>
<reference evidence="5" key="1">
    <citation type="submission" date="2024-06" db="EMBL/GenBank/DDBJ databases">
        <title>Draft genome sequence of Microbacterium sp. strain A8/3-1, isolated from Oxytropis tragacanthoides Fisch. ex DC. Root nodules in the Altai region of Russia.</title>
        <authorList>
            <person name="Sazanova A."/>
            <person name="Guro P."/>
            <person name="Kuznetsova I."/>
            <person name="Belimov A."/>
            <person name="Safronova V."/>
        </authorList>
    </citation>
    <scope>NUCLEOTIDE SEQUENCE</scope>
    <source>
        <strain evidence="5">A8/3-1</strain>
    </source>
</reference>
<dbReference type="InterPro" id="IPR042070">
    <property type="entry name" value="PucR_C-HTH_sf"/>
</dbReference>
<dbReference type="PANTHER" id="PTHR33744:SF1">
    <property type="entry name" value="DNA-BINDING TRANSCRIPTIONAL ACTIVATOR ADER"/>
    <property type="match status" value="1"/>
</dbReference>
<evidence type="ECO:0000259" key="4">
    <source>
        <dbReference type="Pfam" id="PF17853"/>
    </source>
</evidence>
<dbReference type="Pfam" id="PF13556">
    <property type="entry name" value="HTH_30"/>
    <property type="match status" value="1"/>
</dbReference>
<name>A0AAU7W3Z7_9MICO</name>
<dbReference type="Pfam" id="PF17853">
    <property type="entry name" value="GGDEF_2"/>
    <property type="match status" value="1"/>
</dbReference>
<dbReference type="Gene3D" id="1.10.10.2840">
    <property type="entry name" value="PucR C-terminal helix-turn-helix domain"/>
    <property type="match status" value="1"/>
</dbReference>
<dbReference type="Pfam" id="PF14361">
    <property type="entry name" value="RsbRD_N"/>
    <property type="match status" value="1"/>
</dbReference>
<comment type="similarity">
    <text evidence="1">Belongs to the CdaR family.</text>
</comment>
<dbReference type="EMBL" id="CP158357">
    <property type="protein sequence ID" value="XBX80497.1"/>
    <property type="molecule type" value="Genomic_DNA"/>
</dbReference>
<feature type="domain" description="PucR C-terminal helix-turn-helix" evidence="2">
    <location>
        <begin position="331"/>
        <end position="387"/>
    </location>
</feature>
<dbReference type="PANTHER" id="PTHR33744">
    <property type="entry name" value="CARBOHYDRATE DIACID REGULATOR"/>
    <property type="match status" value="1"/>
</dbReference>
<evidence type="ECO:0000256" key="1">
    <source>
        <dbReference type="ARBA" id="ARBA00006754"/>
    </source>
</evidence>
<proteinExistence type="inferred from homology"/>
<evidence type="ECO:0000259" key="3">
    <source>
        <dbReference type="Pfam" id="PF14361"/>
    </source>
</evidence>
<accession>A0AAU7W3Z7</accession>
<sequence length="394" mass="42127">MSIYEDVAKPTTDAPVELFTELLGSVDVLSDRVVQQILSGEHAYLEAAISSEQLRRIVRLNVQALLETLVGVLDSLEAPRTAGRLKAEYGIPMASLLHAYRLAGLALWDEMINRSAATNSSESLLRVSSDVWGIIDRFSSAAAESYREVTDEKDRRDQQARSVMLLSLLDGTAIQRDANGILRGLGLSDRATYLVVVAELSGTGADPLPSIPARLRAAGIASTWAAWKGEHVGLLACETWSDTAAAAAAIASSAMTRVGASRPFTSMQDAPEALRQGRISLECVPPARVGVHSYGSAPLDTLLAGQPEYAAELRRDVLGPILASAEADSFIETLEAWFAAEGSTSEAGRILHCHRNTVGYRLGRIAELTGRSVSRPSDVAELFTAVRSVRLSGG</sequence>
<dbReference type="InterPro" id="IPR025736">
    <property type="entry name" value="PucR_C-HTH_dom"/>
</dbReference>